<accession>A0A0D7AE71</accession>
<dbReference type="Proteomes" id="UP000054144">
    <property type="component" value="Unassembled WGS sequence"/>
</dbReference>
<dbReference type="AlphaFoldDB" id="A0A0D7AE71"/>
<dbReference type="EMBL" id="KN881851">
    <property type="protein sequence ID" value="KIY48166.1"/>
    <property type="molecule type" value="Genomic_DNA"/>
</dbReference>
<feature type="region of interest" description="Disordered" evidence="1">
    <location>
        <begin position="57"/>
        <end position="88"/>
    </location>
</feature>
<evidence type="ECO:0000313" key="2">
    <source>
        <dbReference type="EMBL" id="KIY48166.1"/>
    </source>
</evidence>
<proteinExistence type="predicted"/>
<feature type="region of interest" description="Disordered" evidence="1">
    <location>
        <begin position="1"/>
        <end position="33"/>
    </location>
</feature>
<keyword evidence="3" id="KW-1185">Reference proteome</keyword>
<evidence type="ECO:0000256" key="1">
    <source>
        <dbReference type="SAM" id="MobiDB-lite"/>
    </source>
</evidence>
<gene>
    <name evidence="2" type="ORF">FISHEDRAFT_73735</name>
</gene>
<feature type="region of interest" description="Disordered" evidence="1">
    <location>
        <begin position="143"/>
        <end position="244"/>
    </location>
</feature>
<evidence type="ECO:0000313" key="3">
    <source>
        <dbReference type="Proteomes" id="UP000054144"/>
    </source>
</evidence>
<sequence length="401" mass="44032">MSSSQLARESGISPSHPSYPLPDSLDDPPPNSIEQCDALLVRLVLKVVQVNKRVQQLRAQQSRNTPQPEWHNPVDHPRESDADKGQPASTLAAAADLRQDYVVQGSPPVGKSTGWSNPNPWRVNPSRVWVRIAIGQPVIPAVTRGRPATPDDAETTTVSNSLSCVAPSDIESPHSLPIVDMDTRSARTGKGATKRHMSRQEVSSRKKLKHSAPWDSAEEDPDYQASPTHCSSSPTSNSASDDTAAAQTAFVDHIPSPVKYVLRRHHRCRVVEDDKKSISGHHFLRSRASLHRLVWDCQDPPRGWPGSSLRTAGLVFEDGPDLSLRTGRALPGSSLETARLFFEDGQDPLWDCRDPPYFFEDGRDPVRLPGSSMGLPGSSMGLPESSVRMAELLIEDCWTHL</sequence>
<feature type="compositionally biased region" description="Low complexity" evidence="1">
    <location>
        <begin position="13"/>
        <end position="23"/>
    </location>
</feature>
<protein>
    <submittedName>
        <fullName evidence="2">Uncharacterized protein</fullName>
    </submittedName>
</protein>
<organism evidence="2 3">
    <name type="scientific">Fistulina hepatica ATCC 64428</name>
    <dbReference type="NCBI Taxonomy" id="1128425"/>
    <lineage>
        <taxon>Eukaryota</taxon>
        <taxon>Fungi</taxon>
        <taxon>Dikarya</taxon>
        <taxon>Basidiomycota</taxon>
        <taxon>Agaricomycotina</taxon>
        <taxon>Agaricomycetes</taxon>
        <taxon>Agaricomycetidae</taxon>
        <taxon>Agaricales</taxon>
        <taxon>Fistulinaceae</taxon>
        <taxon>Fistulina</taxon>
    </lineage>
</organism>
<reference evidence="2 3" key="1">
    <citation type="journal article" date="2015" name="Fungal Genet. Biol.">
        <title>Evolution of novel wood decay mechanisms in Agaricales revealed by the genome sequences of Fistulina hepatica and Cylindrobasidium torrendii.</title>
        <authorList>
            <person name="Floudas D."/>
            <person name="Held B.W."/>
            <person name="Riley R."/>
            <person name="Nagy L.G."/>
            <person name="Koehler G."/>
            <person name="Ransdell A.S."/>
            <person name="Younus H."/>
            <person name="Chow J."/>
            <person name="Chiniquy J."/>
            <person name="Lipzen A."/>
            <person name="Tritt A."/>
            <person name="Sun H."/>
            <person name="Haridas S."/>
            <person name="LaButti K."/>
            <person name="Ohm R.A."/>
            <person name="Kues U."/>
            <person name="Blanchette R.A."/>
            <person name="Grigoriev I.V."/>
            <person name="Minto R.E."/>
            <person name="Hibbett D.S."/>
        </authorList>
    </citation>
    <scope>NUCLEOTIDE SEQUENCE [LARGE SCALE GENOMIC DNA]</scope>
    <source>
        <strain evidence="2 3">ATCC 64428</strain>
    </source>
</reference>
<feature type="compositionally biased region" description="Basic and acidic residues" evidence="1">
    <location>
        <begin position="72"/>
        <end position="84"/>
    </location>
</feature>
<feature type="compositionally biased region" description="Low complexity" evidence="1">
    <location>
        <begin position="225"/>
        <end position="244"/>
    </location>
</feature>
<name>A0A0D7AE71_9AGAR</name>